<comment type="similarity">
    <text evidence="3">Belongs to the BRX1 family.</text>
</comment>
<sequence length="324" mass="37450">MASKRNSEDLDEDENTSISVPGQKTKKGKWTNKQRVLVFCGRGITHRARHLMLDLRTLLPHHKTDTKLDRKDKLFIINEVCEMKSCNTCIFLEMRKKKDLFMWFSFAPHGPSAKFLVENIHTMDELKLTGNCLKGSRPVLSFDKQFDKTPENQLLKEMFNQIFSTPNYHPKSKPFTDRVMTFSILDNKRIWVRNFQIVDEGGTLLEIGTVKFWTAELDLVPTIVSLSTLTHDAVMCAGCLTTGSPTWLPVLYRRMIRRKAAFKYIDRMDAKLALETRREESKDISVDEEDVDDIFHTITQSDIDKARANKSTLKSTPKKKRKTS</sequence>
<dbReference type="KEGG" id="epa:110249203"/>
<dbReference type="GO" id="GO:0005730">
    <property type="term" value="C:nucleolus"/>
    <property type="evidence" value="ECO:0007669"/>
    <property type="project" value="UniProtKB-SubCell"/>
</dbReference>
<evidence type="ECO:0000256" key="3">
    <source>
        <dbReference type="ARBA" id="ARBA00006369"/>
    </source>
</evidence>
<evidence type="ECO:0000256" key="2">
    <source>
        <dbReference type="ARBA" id="ARBA00004604"/>
    </source>
</evidence>
<evidence type="ECO:0000256" key="7">
    <source>
        <dbReference type="SAM" id="MobiDB-lite"/>
    </source>
</evidence>
<dbReference type="GeneID" id="110249203"/>
<keyword evidence="10" id="KW-1185">Reference proteome</keyword>
<dbReference type="SMART" id="SM00879">
    <property type="entry name" value="Brix"/>
    <property type="match status" value="1"/>
</dbReference>
<dbReference type="GO" id="GO:0019843">
    <property type="term" value="F:rRNA binding"/>
    <property type="evidence" value="ECO:0007669"/>
    <property type="project" value="InterPro"/>
</dbReference>
<protein>
    <recommendedName>
        <fullName evidence="4">Ribosome biogenesis protein BRX1 homolog</fullName>
    </recommendedName>
</protein>
<dbReference type="OrthoDB" id="1638493at2759"/>
<dbReference type="PANTHER" id="PTHR13634:SF0">
    <property type="entry name" value="RIBOSOME BIOGENESIS PROTEIN BRX1 HOMOLOG"/>
    <property type="match status" value="1"/>
</dbReference>
<dbReference type="Pfam" id="PF04427">
    <property type="entry name" value="Brix"/>
    <property type="match status" value="1"/>
</dbReference>
<dbReference type="EnsemblMetazoa" id="XM_021055789.2">
    <property type="protein sequence ID" value="XP_020911448.2"/>
    <property type="gene ID" value="LOC110249203"/>
</dbReference>
<evidence type="ECO:0000259" key="8">
    <source>
        <dbReference type="PROSITE" id="PS50833"/>
    </source>
</evidence>
<dbReference type="InterPro" id="IPR026532">
    <property type="entry name" value="BRX1"/>
</dbReference>
<dbReference type="GO" id="GO:0000027">
    <property type="term" value="P:ribosomal large subunit assembly"/>
    <property type="evidence" value="ECO:0007669"/>
    <property type="project" value="TreeGrafter"/>
</dbReference>
<dbReference type="PROSITE" id="PS50833">
    <property type="entry name" value="BRIX"/>
    <property type="match status" value="1"/>
</dbReference>
<evidence type="ECO:0000256" key="4">
    <source>
        <dbReference type="ARBA" id="ARBA00020522"/>
    </source>
</evidence>
<dbReference type="RefSeq" id="XP_020911448.2">
    <property type="nucleotide sequence ID" value="XM_021055789.2"/>
</dbReference>
<evidence type="ECO:0000256" key="6">
    <source>
        <dbReference type="ARBA" id="ARBA00023242"/>
    </source>
</evidence>
<proteinExistence type="inferred from homology"/>
<reference evidence="9" key="1">
    <citation type="submission" date="2022-11" db="UniProtKB">
        <authorList>
            <consortium name="EnsemblMetazoa"/>
        </authorList>
    </citation>
    <scope>IDENTIFICATION</scope>
</reference>
<keyword evidence="6" id="KW-0539">Nucleus</keyword>
<accession>A0A913XWL3</accession>
<name>A0A913XWL3_EXADI</name>
<organism evidence="9 10">
    <name type="scientific">Exaiptasia diaphana</name>
    <name type="common">Tropical sea anemone</name>
    <name type="synonym">Aiptasia pulchella</name>
    <dbReference type="NCBI Taxonomy" id="2652724"/>
    <lineage>
        <taxon>Eukaryota</taxon>
        <taxon>Metazoa</taxon>
        <taxon>Cnidaria</taxon>
        <taxon>Anthozoa</taxon>
        <taxon>Hexacorallia</taxon>
        <taxon>Actiniaria</taxon>
        <taxon>Aiptasiidae</taxon>
        <taxon>Exaiptasia</taxon>
    </lineage>
</organism>
<evidence type="ECO:0000313" key="9">
    <source>
        <dbReference type="EnsemblMetazoa" id="XP_020911448.2"/>
    </source>
</evidence>
<feature type="domain" description="Brix" evidence="8">
    <location>
        <begin position="34"/>
        <end position="285"/>
    </location>
</feature>
<comment type="subcellular location">
    <subcellularLocation>
        <location evidence="2">Nucleus</location>
        <location evidence="2">Nucleolus</location>
    </subcellularLocation>
</comment>
<evidence type="ECO:0000256" key="1">
    <source>
        <dbReference type="ARBA" id="ARBA00003439"/>
    </source>
</evidence>
<feature type="region of interest" description="Disordered" evidence="7">
    <location>
        <begin position="1"/>
        <end position="27"/>
    </location>
</feature>
<evidence type="ECO:0000256" key="5">
    <source>
        <dbReference type="ARBA" id="ARBA00022517"/>
    </source>
</evidence>
<dbReference type="Proteomes" id="UP000887567">
    <property type="component" value="Unplaced"/>
</dbReference>
<keyword evidence="5" id="KW-0690">Ribosome biogenesis</keyword>
<dbReference type="AlphaFoldDB" id="A0A913XWL3"/>
<comment type="function">
    <text evidence="1">Required for biogenesis of the 60S ribosomal subunit.</text>
</comment>
<dbReference type="GO" id="GO:0006364">
    <property type="term" value="P:rRNA processing"/>
    <property type="evidence" value="ECO:0007669"/>
    <property type="project" value="InterPro"/>
</dbReference>
<dbReference type="InterPro" id="IPR007109">
    <property type="entry name" value="Brix"/>
</dbReference>
<evidence type="ECO:0000313" key="10">
    <source>
        <dbReference type="Proteomes" id="UP000887567"/>
    </source>
</evidence>
<dbReference type="PANTHER" id="PTHR13634">
    <property type="entry name" value="RIBOSOME BIOGENESIS PROTEIN BRIX"/>
    <property type="match status" value="1"/>
</dbReference>
<dbReference type="SUPFAM" id="SSF52954">
    <property type="entry name" value="Class II aaRS ABD-related"/>
    <property type="match status" value="1"/>
</dbReference>